<organism evidence="10 11">
    <name type="scientific">Peronospora matthiolae</name>
    <dbReference type="NCBI Taxonomy" id="2874970"/>
    <lineage>
        <taxon>Eukaryota</taxon>
        <taxon>Sar</taxon>
        <taxon>Stramenopiles</taxon>
        <taxon>Oomycota</taxon>
        <taxon>Peronosporomycetes</taxon>
        <taxon>Peronosporales</taxon>
        <taxon>Peronosporaceae</taxon>
        <taxon>Peronospora</taxon>
    </lineage>
</organism>
<evidence type="ECO:0000256" key="1">
    <source>
        <dbReference type="ARBA" id="ARBA00022670"/>
    </source>
</evidence>
<feature type="domain" description="Reverse transcriptase" evidence="9">
    <location>
        <begin position="2"/>
        <end position="52"/>
    </location>
</feature>
<comment type="caution">
    <text evidence="10">The sequence shown here is derived from an EMBL/GenBank/DDBJ whole genome shotgun (WGS) entry which is preliminary data.</text>
</comment>
<reference evidence="10" key="1">
    <citation type="submission" date="2024-01" db="EMBL/GenBank/DDBJ databases">
        <authorList>
            <person name="Webb A."/>
        </authorList>
    </citation>
    <scope>NUCLEOTIDE SEQUENCE</scope>
    <source>
        <strain evidence="10">Pm1</strain>
    </source>
</reference>
<evidence type="ECO:0000256" key="5">
    <source>
        <dbReference type="ARBA" id="ARBA00022759"/>
    </source>
</evidence>
<dbReference type="GO" id="GO:0003964">
    <property type="term" value="F:RNA-directed DNA polymerase activity"/>
    <property type="evidence" value="ECO:0007669"/>
    <property type="project" value="UniProtKB-KW"/>
</dbReference>
<dbReference type="Pfam" id="PF00078">
    <property type="entry name" value="RVT_1"/>
    <property type="match status" value="1"/>
</dbReference>
<dbReference type="GO" id="GO:0008233">
    <property type="term" value="F:peptidase activity"/>
    <property type="evidence" value="ECO:0007669"/>
    <property type="project" value="UniProtKB-KW"/>
</dbReference>
<evidence type="ECO:0000256" key="2">
    <source>
        <dbReference type="ARBA" id="ARBA00022679"/>
    </source>
</evidence>
<dbReference type="InterPro" id="IPR000477">
    <property type="entry name" value="RT_dom"/>
</dbReference>
<dbReference type="Gene3D" id="3.30.70.270">
    <property type="match status" value="1"/>
</dbReference>
<keyword evidence="6" id="KW-0378">Hydrolase</keyword>
<proteinExistence type="predicted"/>
<dbReference type="PANTHER" id="PTHR33064:SF37">
    <property type="entry name" value="RIBONUCLEASE H"/>
    <property type="match status" value="1"/>
</dbReference>
<dbReference type="InterPro" id="IPR043502">
    <property type="entry name" value="DNA/RNA_pol_sf"/>
</dbReference>
<feature type="region of interest" description="Disordered" evidence="8">
    <location>
        <begin position="60"/>
        <end position="88"/>
    </location>
</feature>
<keyword evidence="5" id="KW-0255">Endonuclease</keyword>
<dbReference type="PANTHER" id="PTHR33064">
    <property type="entry name" value="POL PROTEIN"/>
    <property type="match status" value="1"/>
</dbReference>
<dbReference type="InterPro" id="IPR051320">
    <property type="entry name" value="Viral_Replic_Matur_Polypro"/>
</dbReference>
<dbReference type="SUPFAM" id="SSF56672">
    <property type="entry name" value="DNA/RNA polymerases"/>
    <property type="match status" value="1"/>
</dbReference>
<keyword evidence="7" id="KW-0695">RNA-directed DNA polymerase</keyword>
<name>A0AAV1TVR2_9STRA</name>
<protein>
    <recommendedName>
        <fullName evidence="9">Reverse transcriptase domain-containing protein</fullName>
    </recommendedName>
</protein>
<keyword evidence="3" id="KW-0548">Nucleotidyltransferase</keyword>
<keyword evidence="4" id="KW-0540">Nuclease</keyword>
<gene>
    <name evidence="10" type="ORF">PM001_LOCUS11650</name>
</gene>
<evidence type="ECO:0000256" key="6">
    <source>
        <dbReference type="ARBA" id="ARBA00022801"/>
    </source>
</evidence>
<dbReference type="Proteomes" id="UP001162060">
    <property type="component" value="Unassembled WGS sequence"/>
</dbReference>
<evidence type="ECO:0000256" key="3">
    <source>
        <dbReference type="ARBA" id="ARBA00022695"/>
    </source>
</evidence>
<evidence type="ECO:0000259" key="9">
    <source>
        <dbReference type="Pfam" id="PF00078"/>
    </source>
</evidence>
<accession>A0AAV1TVR2</accession>
<dbReference type="GO" id="GO:0006508">
    <property type="term" value="P:proteolysis"/>
    <property type="evidence" value="ECO:0007669"/>
    <property type="project" value="UniProtKB-KW"/>
</dbReference>
<evidence type="ECO:0000256" key="7">
    <source>
        <dbReference type="ARBA" id="ARBA00022918"/>
    </source>
</evidence>
<evidence type="ECO:0000256" key="4">
    <source>
        <dbReference type="ARBA" id="ARBA00022722"/>
    </source>
</evidence>
<dbReference type="EMBL" id="CAKLBY020000100">
    <property type="protein sequence ID" value="CAK7926500.1"/>
    <property type="molecule type" value="Genomic_DNA"/>
</dbReference>
<dbReference type="AlphaFoldDB" id="A0AAV1TVR2"/>
<dbReference type="FunFam" id="3.10.10.10:FF:000007">
    <property type="entry name" value="Retrovirus-related Pol polyprotein from transposon 17.6-like Protein"/>
    <property type="match status" value="1"/>
</dbReference>
<sequence length="88" mass="9963">MASGFWFVEMTERAKLISAFVTPFGLFEWLRMPFGLKNAPQIYQLLVDNALYGYLTIGQRSSSDGPIDVFTDGEPETDRRPSVLGRRS</sequence>
<keyword evidence="2" id="KW-0808">Transferase</keyword>
<keyword evidence="1" id="KW-0645">Protease</keyword>
<dbReference type="InterPro" id="IPR043128">
    <property type="entry name" value="Rev_trsase/Diguanyl_cyclase"/>
</dbReference>
<evidence type="ECO:0000313" key="11">
    <source>
        <dbReference type="Proteomes" id="UP001162060"/>
    </source>
</evidence>
<dbReference type="Gene3D" id="3.10.10.10">
    <property type="entry name" value="HIV Type 1 Reverse Transcriptase, subunit A, domain 1"/>
    <property type="match status" value="1"/>
</dbReference>
<evidence type="ECO:0000313" key="10">
    <source>
        <dbReference type="EMBL" id="CAK7926500.1"/>
    </source>
</evidence>
<evidence type="ECO:0000256" key="8">
    <source>
        <dbReference type="SAM" id="MobiDB-lite"/>
    </source>
</evidence>
<dbReference type="GO" id="GO:0004519">
    <property type="term" value="F:endonuclease activity"/>
    <property type="evidence" value="ECO:0007669"/>
    <property type="project" value="UniProtKB-KW"/>
</dbReference>